<dbReference type="Proteomes" id="UP001059380">
    <property type="component" value="Chromosome"/>
</dbReference>
<dbReference type="EMBL" id="CP093313">
    <property type="protein sequence ID" value="UWZ83783.1"/>
    <property type="molecule type" value="Genomic_DNA"/>
</dbReference>
<dbReference type="KEGG" id="orp:MOP44_24865"/>
<evidence type="ECO:0000313" key="3">
    <source>
        <dbReference type="Proteomes" id="UP001059380"/>
    </source>
</evidence>
<organism evidence="2 3">
    <name type="scientific">Occallatibacter riparius</name>
    <dbReference type="NCBI Taxonomy" id="1002689"/>
    <lineage>
        <taxon>Bacteria</taxon>
        <taxon>Pseudomonadati</taxon>
        <taxon>Acidobacteriota</taxon>
        <taxon>Terriglobia</taxon>
        <taxon>Terriglobales</taxon>
        <taxon>Acidobacteriaceae</taxon>
        <taxon>Occallatibacter</taxon>
    </lineage>
</organism>
<dbReference type="Pfam" id="PF18582">
    <property type="entry name" value="HZS_alpha"/>
    <property type="match status" value="1"/>
</dbReference>
<dbReference type="AlphaFoldDB" id="A0A9J7BMC0"/>
<sequence length="453" mass="48571">MRLLYGLLAASVAGAVVLGICGFAGQAARSADAPVIATASSTYDATAALRGEERFARGAQLLLVKKGKAEPLVEGFAASADADVSFDAKRVLFAGKKNASEPWSIWELTLADHSLRKVIGGEADAIRPLYLPDERLIYAQRTAQGFQLETAQVNGSDPLQLTHINASAVPTDVLADGRILFESMYPLGEGKTPELYLVYADGSGVESYRCDHGAARWGGRQLASGDVVFTHGDGLARFTSPLAAEAAIHAPKAQYGGDVAEVGASQWLVSARAGDEAHASLNLWKTGAQSLQQFFVQRDEELVEPVLVRERERPHRHPSGLHEWNSGNLLALNARESREGDLKALPVSVRVDSLDVNGNTVALGTAPVEADGSFFVKTPADRAIRFALLDEKGTVLRQEHGWFWVRKGEQRICVGCHTGPERAAENRVPAVLLRTTTPVNLTGVAQQTAVEGH</sequence>
<evidence type="ECO:0000259" key="1">
    <source>
        <dbReference type="Pfam" id="PF18582"/>
    </source>
</evidence>
<dbReference type="Gene3D" id="2.120.10.30">
    <property type="entry name" value="TolB, C-terminal domain"/>
    <property type="match status" value="1"/>
</dbReference>
<evidence type="ECO:0000313" key="2">
    <source>
        <dbReference type="EMBL" id="UWZ83783.1"/>
    </source>
</evidence>
<protein>
    <recommendedName>
        <fullName evidence="1">Hydrazine synthase alpha subunit middle domain-containing protein</fullName>
    </recommendedName>
</protein>
<keyword evidence="3" id="KW-1185">Reference proteome</keyword>
<feature type="domain" description="Hydrazine synthase alpha subunit middle" evidence="1">
    <location>
        <begin position="362"/>
        <end position="417"/>
    </location>
</feature>
<dbReference type="InterPro" id="IPR011042">
    <property type="entry name" value="6-blade_b-propeller_TolB-like"/>
</dbReference>
<accession>A0A9J7BMC0</accession>
<dbReference type="InterPro" id="IPR040698">
    <property type="entry name" value="HZS_alpha_mid"/>
</dbReference>
<dbReference type="SUPFAM" id="SSF69304">
    <property type="entry name" value="Tricorn protease N-terminal domain"/>
    <property type="match status" value="1"/>
</dbReference>
<name>A0A9J7BMC0_9BACT</name>
<dbReference type="RefSeq" id="WP_260793204.1">
    <property type="nucleotide sequence ID" value="NZ_CP093313.1"/>
</dbReference>
<gene>
    <name evidence="2" type="ORF">MOP44_24865</name>
</gene>
<proteinExistence type="predicted"/>
<reference evidence="2" key="1">
    <citation type="submission" date="2021-04" db="EMBL/GenBank/DDBJ databases">
        <title>Phylogenetic analysis of Acidobacteriaceae.</title>
        <authorList>
            <person name="Qiu L."/>
            <person name="Zhang Q."/>
        </authorList>
    </citation>
    <scope>NUCLEOTIDE SEQUENCE</scope>
    <source>
        <strain evidence="2">DSM 25168</strain>
    </source>
</reference>